<evidence type="ECO:0000313" key="2">
    <source>
        <dbReference type="EMBL" id="KAL0880384.1"/>
    </source>
</evidence>
<dbReference type="Proteomes" id="UP001549921">
    <property type="component" value="Unassembled WGS sequence"/>
</dbReference>
<protein>
    <submittedName>
        <fullName evidence="1">Uncharacterized protein</fullName>
    </submittedName>
</protein>
<evidence type="ECO:0000313" key="1">
    <source>
        <dbReference type="EMBL" id="KAL0830791.1"/>
    </source>
</evidence>
<comment type="caution">
    <text evidence="1">The sequence shown here is derived from an EMBL/GenBank/DDBJ whole genome shotgun (WGS) entry which is preliminary data.</text>
</comment>
<organism evidence="1 4">
    <name type="scientific">Loxostege sticticalis</name>
    <name type="common">Beet webworm moth</name>
    <dbReference type="NCBI Taxonomy" id="481309"/>
    <lineage>
        <taxon>Eukaryota</taxon>
        <taxon>Metazoa</taxon>
        <taxon>Ecdysozoa</taxon>
        <taxon>Arthropoda</taxon>
        <taxon>Hexapoda</taxon>
        <taxon>Insecta</taxon>
        <taxon>Pterygota</taxon>
        <taxon>Neoptera</taxon>
        <taxon>Endopterygota</taxon>
        <taxon>Lepidoptera</taxon>
        <taxon>Glossata</taxon>
        <taxon>Ditrysia</taxon>
        <taxon>Pyraloidea</taxon>
        <taxon>Crambidae</taxon>
        <taxon>Pyraustinae</taxon>
        <taxon>Loxostege</taxon>
    </lineage>
</organism>
<gene>
    <name evidence="2" type="ORF">ABMA27_002822</name>
    <name evidence="1" type="ORF">ABMA28_002910</name>
</gene>
<sequence length="66" mass="7419">MARGDECKTASKANYACKNLDVTAPLKKMAAQTTQQPAKKPEQKKDYGAWGSIYKDKKTFTDMHFC</sequence>
<dbReference type="Proteomes" id="UP001549920">
    <property type="component" value="Unassembled WGS sequence"/>
</dbReference>
<reference evidence="3 4" key="1">
    <citation type="submission" date="2024-06" db="EMBL/GenBank/DDBJ databases">
        <title>A chromosome-level genome assembly of beet webworm, Loxostege sticticalis.</title>
        <authorList>
            <person name="Zhang Y."/>
        </authorList>
    </citation>
    <scope>NUCLEOTIDE SEQUENCE [LARGE SCALE GENOMIC DNA]</scope>
    <source>
        <strain evidence="2">AQ026</strain>
        <strain evidence="1">AQ028</strain>
        <tissue evidence="1">Male pupae</tissue>
        <tissue evidence="2">Whole body</tissue>
    </source>
</reference>
<dbReference type="EMBL" id="JBEDNZ010000013">
    <property type="protein sequence ID" value="KAL0830791.1"/>
    <property type="molecule type" value="Genomic_DNA"/>
</dbReference>
<accession>A0ABD0SYE9</accession>
<keyword evidence="3" id="KW-1185">Reference proteome</keyword>
<evidence type="ECO:0000313" key="3">
    <source>
        <dbReference type="Proteomes" id="UP001549920"/>
    </source>
</evidence>
<name>A0ABD0SYE9_LOXSC</name>
<dbReference type="AlphaFoldDB" id="A0ABD0SYE9"/>
<evidence type="ECO:0000313" key="4">
    <source>
        <dbReference type="Proteomes" id="UP001549921"/>
    </source>
</evidence>
<proteinExistence type="predicted"/>
<dbReference type="EMBL" id="JBEUOH010000013">
    <property type="protein sequence ID" value="KAL0880384.1"/>
    <property type="molecule type" value="Genomic_DNA"/>
</dbReference>